<dbReference type="Gene3D" id="3.30.2310.10">
    <property type="entry name" value="YaeB-like"/>
    <property type="match status" value="1"/>
</dbReference>
<dbReference type="SUPFAM" id="SSF118196">
    <property type="entry name" value="YaeB-like"/>
    <property type="match status" value="1"/>
</dbReference>
<organism evidence="4 5">
    <name type="scientific">Kingella bonacorsii</name>
    <dbReference type="NCBI Taxonomy" id="2796361"/>
    <lineage>
        <taxon>Bacteria</taxon>
        <taxon>Pseudomonadati</taxon>
        <taxon>Pseudomonadota</taxon>
        <taxon>Betaproteobacteria</taxon>
        <taxon>Neisseriales</taxon>
        <taxon>Neisseriaceae</taxon>
        <taxon>Kingella</taxon>
    </lineage>
</organism>
<dbReference type="EMBL" id="JAEHNZ010000002">
    <property type="protein sequence ID" value="MBK0396373.1"/>
    <property type="molecule type" value="Genomic_DNA"/>
</dbReference>
<dbReference type="Gene3D" id="2.40.30.70">
    <property type="entry name" value="YaeB-like"/>
    <property type="match status" value="1"/>
</dbReference>
<evidence type="ECO:0000256" key="1">
    <source>
        <dbReference type="ARBA" id="ARBA00022691"/>
    </source>
</evidence>
<keyword evidence="5" id="KW-1185">Reference proteome</keyword>
<dbReference type="PROSITE" id="PS51668">
    <property type="entry name" value="TSAA_2"/>
    <property type="match status" value="1"/>
</dbReference>
<dbReference type="InterPro" id="IPR023370">
    <property type="entry name" value="TrmO-like_N"/>
</dbReference>
<dbReference type="PANTHER" id="PTHR12818">
    <property type="entry name" value="TRNA (ADENINE(37)-N6)-METHYLTRANSFERASE"/>
    <property type="match status" value="1"/>
</dbReference>
<proteinExistence type="inferred from homology"/>
<dbReference type="InterPro" id="IPR041369">
    <property type="entry name" value="TrmO_C"/>
</dbReference>
<dbReference type="NCBIfam" id="TIGR00104">
    <property type="entry name" value="tRNA_TsaA"/>
    <property type="match status" value="1"/>
</dbReference>
<accession>A0ABS1BT93</accession>
<reference evidence="4 5" key="1">
    <citation type="journal article" date="2021" name="Pathogens">
        <title>Isolation and Characterization of Kingella bonacorsii sp. nov., A Novel Kingella Species Detected in a Stable Periodontitis Subject.</title>
        <authorList>
            <person name="Antezack A."/>
            <person name="Boxberger M."/>
            <person name="Rolland C."/>
            <person name="Monnet-Corti V."/>
            <person name="La Scola B."/>
        </authorList>
    </citation>
    <scope>NUCLEOTIDE SEQUENCE [LARGE SCALE GENOMIC DNA]</scope>
    <source>
        <strain evidence="4 5">Marseille-Q4569</strain>
    </source>
</reference>
<evidence type="ECO:0000313" key="4">
    <source>
        <dbReference type="EMBL" id="MBK0396373.1"/>
    </source>
</evidence>
<comment type="similarity">
    <text evidence="2">Belongs to the tRNA methyltransferase O family.</text>
</comment>
<keyword evidence="1" id="KW-0949">S-adenosyl-L-methionine</keyword>
<feature type="domain" description="TsaA-like" evidence="3">
    <location>
        <begin position="5"/>
        <end position="145"/>
    </location>
</feature>
<protein>
    <submittedName>
        <fullName evidence="4">tRNA (N6-threonylcarbamoyladenosine(37)-N6)-methyltransferase TrmO</fullName>
    </submittedName>
</protein>
<comment type="caution">
    <text evidence="4">The sequence shown here is derived from an EMBL/GenBank/DDBJ whole genome shotgun (WGS) entry which is preliminary data.</text>
</comment>
<sequence length="223" mass="24638">MFHTLHPIGTVQSPYAQKFGIPRQPQLVPAAETIITLNPEFTADSVRGLDGFDYIWLQFLFHDAIGEGWAQMVRPPRLGGKQKMGVFATRSPHRPNHIGLSLLRLIRIDTTGSRVHIHCQGGDLLNGTPVIDIKPYIPFAEAHPQARAGFVNGAPALLNVIWQPESRPAALSPEQRALIEQSLAQDPRPAYQDLPERIYGTTIAGKEVKFQIANGSVRILSCE</sequence>
<dbReference type="RefSeq" id="WP_200522470.1">
    <property type="nucleotide sequence ID" value="NZ_JAEHNZ010000002.1"/>
</dbReference>
<evidence type="ECO:0000259" key="3">
    <source>
        <dbReference type="PROSITE" id="PS51668"/>
    </source>
</evidence>
<evidence type="ECO:0000256" key="2">
    <source>
        <dbReference type="ARBA" id="ARBA00033753"/>
    </source>
</evidence>
<dbReference type="InterPro" id="IPR036413">
    <property type="entry name" value="YaeB-like_sf"/>
</dbReference>
<name>A0ABS1BT93_9NEIS</name>
<dbReference type="InterPro" id="IPR023368">
    <property type="entry name" value="UPF0066_cons_site"/>
</dbReference>
<dbReference type="Pfam" id="PF18389">
    <property type="entry name" value="TrmO_C"/>
    <property type="match status" value="1"/>
</dbReference>
<dbReference type="CDD" id="cd09281">
    <property type="entry name" value="UPF0066"/>
    <property type="match status" value="1"/>
</dbReference>
<dbReference type="InterPro" id="IPR036414">
    <property type="entry name" value="YaeB_N_sf"/>
</dbReference>
<dbReference type="PROSITE" id="PS01318">
    <property type="entry name" value="TSAA_1"/>
    <property type="match status" value="1"/>
</dbReference>
<dbReference type="Pfam" id="PF01980">
    <property type="entry name" value="TrmO_N"/>
    <property type="match status" value="1"/>
</dbReference>
<dbReference type="InterPro" id="IPR040372">
    <property type="entry name" value="YaeB-like"/>
</dbReference>
<dbReference type="PANTHER" id="PTHR12818:SF0">
    <property type="entry name" value="TRNA (ADENINE(37)-N6)-METHYLTRANSFERASE"/>
    <property type="match status" value="1"/>
</dbReference>
<gene>
    <name evidence="4" type="primary">tsaA</name>
    <name evidence="4" type="ORF">JDW22_07240</name>
</gene>
<evidence type="ECO:0000313" key="5">
    <source>
        <dbReference type="Proteomes" id="UP000614058"/>
    </source>
</evidence>
<dbReference type="Proteomes" id="UP000614058">
    <property type="component" value="Unassembled WGS sequence"/>
</dbReference>